<feature type="compositionally biased region" description="Polar residues" evidence="1">
    <location>
        <begin position="188"/>
        <end position="200"/>
    </location>
</feature>
<dbReference type="EMBL" id="JARJCW010000018">
    <property type="protein sequence ID" value="KAJ7214978.1"/>
    <property type="molecule type" value="Genomic_DNA"/>
</dbReference>
<proteinExistence type="predicted"/>
<feature type="compositionally biased region" description="Basic residues" evidence="1">
    <location>
        <begin position="166"/>
        <end position="175"/>
    </location>
</feature>
<dbReference type="Proteomes" id="UP001219525">
    <property type="component" value="Unassembled WGS sequence"/>
</dbReference>
<keyword evidence="3" id="KW-1185">Reference proteome</keyword>
<evidence type="ECO:0000313" key="2">
    <source>
        <dbReference type="EMBL" id="KAJ7214978.1"/>
    </source>
</evidence>
<gene>
    <name evidence="2" type="ORF">GGX14DRAFT_392246</name>
</gene>
<reference evidence="2" key="1">
    <citation type="submission" date="2023-03" db="EMBL/GenBank/DDBJ databases">
        <title>Massive genome expansion in bonnet fungi (Mycena s.s.) driven by repeated elements and novel gene families across ecological guilds.</title>
        <authorList>
            <consortium name="Lawrence Berkeley National Laboratory"/>
            <person name="Harder C.B."/>
            <person name="Miyauchi S."/>
            <person name="Viragh M."/>
            <person name="Kuo A."/>
            <person name="Thoen E."/>
            <person name="Andreopoulos B."/>
            <person name="Lu D."/>
            <person name="Skrede I."/>
            <person name="Drula E."/>
            <person name="Henrissat B."/>
            <person name="Morin E."/>
            <person name="Kohler A."/>
            <person name="Barry K."/>
            <person name="LaButti K."/>
            <person name="Morin E."/>
            <person name="Salamov A."/>
            <person name="Lipzen A."/>
            <person name="Mereny Z."/>
            <person name="Hegedus B."/>
            <person name="Baldrian P."/>
            <person name="Stursova M."/>
            <person name="Weitz H."/>
            <person name="Taylor A."/>
            <person name="Grigoriev I.V."/>
            <person name="Nagy L.G."/>
            <person name="Martin F."/>
            <person name="Kauserud H."/>
        </authorList>
    </citation>
    <scope>NUCLEOTIDE SEQUENCE</scope>
    <source>
        <strain evidence="2">9144</strain>
    </source>
</reference>
<feature type="compositionally biased region" description="Low complexity" evidence="1">
    <location>
        <begin position="176"/>
        <end position="187"/>
    </location>
</feature>
<protein>
    <submittedName>
        <fullName evidence="2">Uncharacterized protein</fullName>
    </submittedName>
</protein>
<comment type="caution">
    <text evidence="2">The sequence shown here is derived from an EMBL/GenBank/DDBJ whole genome shotgun (WGS) entry which is preliminary data.</text>
</comment>
<name>A0AAD6YDC6_9AGAR</name>
<evidence type="ECO:0000256" key="1">
    <source>
        <dbReference type="SAM" id="MobiDB-lite"/>
    </source>
</evidence>
<dbReference type="AlphaFoldDB" id="A0AAD6YDC6"/>
<sequence length="200" mass="21988">MCTGQTLPVDTPNLKLECSTENNAVMDHRGRLHHFDQGSICAKETKSHVHGRIQPGTSRSDAMAIVFLREADASRMGYYSTRALSFECIRPVGGKANFCPDFGSTSVGKKFVRIWYPTSIGINGGPNGTVSAWPRYAQRSPAKHPSTYLLPAEVLMAAQTGVAQQKKQRSHRRSQQQHGQRGHTSGRTMSLASSHQPIQL</sequence>
<evidence type="ECO:0000313" key="3">
    <source>
        <dbReference type="Proteomes" id="UP001219525"/>
    </source>
</evidence>
<organism evidence="2 3">
    <name type="scientific">Mycena pura</name>
    <dbReference type="NCBI Taxonomy" id="153505"/>
    <lineage>
        <taxon>Eukaryota</taxon>
        <taxon>Fungi</taxon>
        <taxon>Dikarya</taxon>
        <taxon>Basidiomycota</taxon>
        <taxon>Agaricomycotina</taxon>
        <taxon>Agaricomycetes</taxon>
        <taxon>Agaricomycetidae</taxon>
        <taxon>Agaricales</taxon>
        <taxon>Marasmiineae</taxon>
        <taxon>Mycenaceae</taxon>
        <taxon>Mycena</taxon>
    </lineage>
</organism>
<feature type="region of interest" description="Disordered" evidence="1">
    <location>
        <begin position="160"/>
        <end position="200"/>
    </location>
</feature>
<accession>A0AAD6YDC6</accession>